<dbReference type="Proteomes" id="UP000256405">
    <property type="component" value="Unassembled WGS sequence"/>
</dbReference>
<dbReference type="Gene3D" id="2.60.40.1120">
    <property type="entry name" value="Carboxypeptidase-like, regulatory domain"/>
    <property type="match status" value="1"/>
</dbReference>
<keyword evidence="3" id="KW-1185">Reference proteome</keyword>
<sequence length="122" mass="12848">MKKVLSIALALVMMLGLSVSAQAQQRILKGVVTAAEDGLPMPGVTVLDKTNQTGTTTNVDGEYSIAVGSNSVVIFSFIGYATQEVTVGNQSEVNITLSEDTSELSEVVVTAFGLVWTKHKSL</sequence>
<keyword evidence="1" id="KW-0732">Signal</keyword>
<dbReference type="GO" id="GO:0004180">
    <property type="term" value="F:carboxypeptidase activity"/>
    <property type="evidence" value="ECO:0007669"/>
    <property type="project" value="UniProtKB-KW"/>
</dbReference>
<keyword evidence="2" id="KW-0121">Carboxypeptidase</keyword>
<keyword evidence="2" id="KW-0645">Protease</keyword>
<dbReference type="SUPFAM" id="SSF49464">
    <property type="entry name" value="Carboxypeptidase regulatory domain-like"/>
    <property type="match status" value="1"/>
</dbReference>
<accession>A0A3E0DUN0</accession>
<dbReference type="EMBL" id="QUNF01000010">
    <property type="protein sequence ID" value="REG88298.1"/>
    <property type="molecule type" value="Genomic_DNA"/>
</dbReference>
<feature type="chain" id="PRO_5017556732" evidence="1">
    <location>
        <begin position="24"/>
        <end position="122"/>
    </location>
</feature>
<keyword evidence="2" id="KW-0378">Hydrolase</keyword>
<comment type="caution">
    <text evidence="2">The sequence shown here is derived from an EMBL/GenBank/DDBJ whole genome shotgun (WGS) entry which is preliminary data.</text>
</comment>
<proteinExistence type="predicted"/>
<protein>
    <submittedName>
        <fullName evidence="2">Carboxypeptidase-like protein</fullName>
    </submittedName>
</protein>
<feature type="signal peptide" evidence="1">
    <location>
        <begin position="1"/>
        <end position="23"/>
    </location>
</feature>
<name>A0A3E0DUN0_9BACT</name>
<evidence type="ECO:0000313" key="2">
    <source>
        <dbReference type="EMBL" id="REG88298.1"/>
    </source>
</evidence>
<dbReference type="RefSeq" id="WP_240510945.1">
    <property type="nucleotide sequence ID" value="NZ_MSSW01000045.1"/>
</dbReference>
<dbReference type="InterPro" id="IPR008969">
    <property type="entry name" value="CarboxyPept-like_regulatory"/>
</dbReference>
<evidence type="ECO:0000256" key="1">
    <source>
        <dbReference type="SAM" id="SignalP"/>
    </source>
</evidence>
<dbReference type="AlphaFoldDB" id="A0A3E0DUN0"/>
<reference evidence="2 3" key="1">
    <citation type="submission" date="2018-08" db="EMBL/GenBank/DDBJ databases">
        <title>Genomic Encyclopedia of Archaeal and Bacterial Type Strains, Phase II (KMG-II): from individual species to whole genera.</title>
        <authorList>
            <person name="Goeker M."/>
        </authorList>
    </citation>
    <scope>NUCLEOTIDE SEQUENCE [LARGE SCALE GENOMIC DNA]</scope>
    <source>
        <strain evidence="2 3">DSM 15986</strain>
    </source>
</reference>
<gene>
    <name evidence="2" type="ORF">C8N25_11076</name>
</gene>
<evidence type="ECO:0000313" key="3">
    <source>
        <dbReference type="Proteomes" id="UP000256405"/>
    </source>
</evidence>
<dbReference type="Pfam" id="PF13715">
    <property type="entry name" value="CarbopepD_reg_2"/>
    <property type="match status" value="1"/>
</dbReference>
<organism evidence="2 3">
    <name type="scientific">Algoriphagus antarcticus</name>
    <dbReference type="NCBI Taxonomy" id="238540"/>
    <lineage>
        <taxon>Bacteria</taxon>
        <taxon>Pseudomonadati</taxon>
        <taxon>Bacteroidota</taxon>
        <taxon>Cytophagia</taxon>
        <taxon>Cytophagales</taxon>
        <taxon>Cyclobacteriaceae</taxon>
        <taxon>Algoriphagus</taxon>
    </lineage>
</organism>